<evidence type="ECO:0000259" key="1">
    <source>
        <dbReference type="PROSITE" id="PS51729"/>
    </source>
</evidence>
<dbReference type="EMBL" id="FOEF01000011">
    <property type="protein sequence ID" value="SEP47559.1"/>
    <property type="molecule type" value="Genomic_DNA"/>
</dbReference>
<evidence type="ECO:0000313" key="2">
    <source>
        <dbReference type="EMBL" id="SEP47559.1"/>
    </source>
</evidence>
<dbReference type="Proteomes" id="UP000198582">
    <property type="component" value="Unassembled WGS sequence"/>
</dbReference>
<keyword evidence="3" id="KW-1185">Reference proteome</keyword>
<protein>
    <recommendedName>
        <fullName evidence="1">N-acetyltransferase domain-containing protein</fullName>
    </recommendedName>
</protein>
<evidence type="ECO:0000313" key="3">
    <source>
        <dbReference type="Proteomes" id="UP000198582"/>
    </source>
</evidence>
<sequence length="102" mass="11089">MSDETGVVRNEDESRYEVFADGKLAGFAAYTDRGTLTVFTHTEIDDAFGGRGLGKVLAKAALDDVVERGRVIVPVCPFIAGYLRKNPGYGDHVRWPEGTPAE</sequence>
<dbReference type="PANTHER" id="PTHR31435:SF10">
    <property type="entry name" value="BSR4717 PROTEIN"/>
    <property type="match status" value="1"/>
</dbReference>
<dbReference type="Pfam" id="PF14542">
    <property type="entry name" value="Acetyltransf_CG"/>
    <property type="match status" value="1"/>
</dbReference>
<organism evidence="2 3">
    <name type="scientific">Amycolatopsis saalfeldensis</name>
    <dbReference type="NCBI Taxonomy" id="394193"/>
    <lineage>
        <taxon>Bacteria</taxon>
        <taxon>Bacillati</taxon>
        <taxon>Actinomycetota</taxon>
        <taxon>Actinomycetes</taxon>
        <taxon>Pseudonocardiales</taxon>
        <taxon>Pseudonocardiaceae</taxon>
        <taxon>Amycolatopsis</taxon>
    </lineage>
</organism>
<dbReference type="PROSITE" id="PS51729">
    <property type="entry name" value="GNAT_YJDJ"/>
    <property type="match status" value="1"/>
</dbReference>
<dbReference type="InterPro" id="IPR031165">
    <property type="entry name" value="GNAT_YJDJ"/>
</dbReference>
<name>A0A1H8Y613_9PSEU</name>
<dbReference type="STRING" id="394193.SAMN04489732_111157"/>
<dbReference type="Gene3D" id="3.40.630.30">
    <property type="match status" value="1"/>
</dbReference>
<gene>
    <name evidence="2" type="ORF">SAMN04489732_111157</name>
</gene>
<dbReference type="RefSeq" id="WP_091620250.1">
    <property type="nucleotide sequence ID" value="NZ_FOEF01000011.1"/>
</dbReference>
<proteinExistence type="predicted"/>
<reference evidence="2 3" key="1">
    <citation type="submission" date="2016-10" db="EMBL/GenBank/DDBJ databases">
        <authorList>
            <person name="de Groot N.N."/>
        </authorList>
    </citation>
    <scope>NUCLEOTIDE SEQUENCE [LARGE SCALE GENOMIC DNA]</scope>
    <source>
        <strain evidence="2 3">DSM 44993</strain>
    </source>
</reference>
<dbReference type="AlphaFoldDB" id="A0A1H8Y613"/>
<accession>A0A1H8Y613</accession>
<dbReference type="PANTHER" id="PTHR31435">
    <property type="entry name" value="PROTEIN NATD1"/>
    <property type="match status" value="1"/>
</dbReference>
<dbReference type="InterPro" id="IPR016181">
    <property type="entry name" value="Acyl_CoA_acyltransferase"/>
</dbReference>
<dbReference type="SUPFAM" id="SSF55729">
    <property type="entry name" value="Acyl-CoA N-acyltransferases (Nat)"/>
    <property type="match status" value="1"/>
</dbReference>
<dbReference type="OrthoDB" id="5405911at2"/>
<feature type="domain" description="N-acetyltransferase" evidence="1">
    <location>
        <begin position="8"/>
        <end position="94"/>
    </location>
</feature>
<dbReference type="InterPro" id="IPR045057">
    <property type="entry name" value="Gcn5-rel_NAT"/>
</dbReference>